<reference evidence="2 3" key="1">
    <citation type="submission" date="2020-08" db="EMBL/GenBank/DDBJ databases">
        <title>Genomic Encyclopedia of Type Strains, Phase IV (KMG-IV): sequencing the most valuable type-strain genomes for metagenomic binning, comparative biology and taxonomic classification.</title>
        <authorList>
            <person name="Goeker M."/>
        </authorList>
    </citation>
    <scope>NUCLEOTIDE SEQUENCE [LARGE SCALE GENOMIC DNA]</scope>
    <source>
        <strain evidence="2 3">DSM 5391</strain>
    </source>
</reference>
<protein>
    <submittedName>
        <fullName evidence="2">Uncharacterized protein</fullName>
    </submittedName>
</protein>
<gene>
    <name evidence="2" type="ORF">HNR53_002971</name>
</gene>
<dbReference type="EMBL" id="JACHGK010000010">
    <property type="protein sequence ID" value="MBB6446314.1"/>
    <property type="molecule type" value="Genomic_DNA"/>
</dbReference>
<dbReference type="RefSeq" id="WP_377802090.1">
    <property type="nucleotide sequence ID" value="NZ_JBHLZA010000024.1"/>
</dbReference>
<organism evidence="2 3">
    <name type="scientific">Bacillus benzoevorans</name>
    <dbReference type="NCBI Taxonomy" id="1456"/>
    <lineage>
        <taxon>Bacteria</taxon>
        <taxon>Bacillati</taxon>
        <taxon>Bacillota</taxon>
        <taxon>Bacilli</taxon>
        <taxon>Bacillales</taxon>
        <taxon>Bacillaceae</taxon>
        <taxon>Bacillus</taxon>
    </lineage>
</organism>
<sequence>MKRINALLFLCFDAFMLFFIKLQKFFSISFLLNSLYQEKKKGTILKEWRPIGENVYHLYKTH</sequence>
<name>A0A7X0HT34_9BACI</name>
<dbReference type="Proteomes" id="UP000531594">
    <property type="component" value="Unassembled WGS sequence"/>
</dbReference>
<comment type="caution">
    <text evidence="2">The sequence shown here is derived from an EMBL/GenBank/DDBJ whole genome shotgun (WGS) entry which is preliminary data.</text>
</comment>
<dbReference type="AlphaFoldDB" id="A0A7X0HT34"/>
<keyword evidence="1" id="KW-1133">Transmembrane helix</keyword>
<evidence type="ECO:0000313" key="2">
    <source>
        <dbReference type="EMBL" id="MBB6446314.1"/>
    </source>
</evidence>
<evidence type="ECO:0000256" key="1">
    <source>
        <dbReference type="SAM" id="Phobius"/>
    </source>
</evidence>
<feature type="transmembrane region" description="Helical" evidence="1">
    <location>
        <begin position="6"/>
        <end position="32"/>
    </location>
</feature>
<keyword evidence="1" id="KW-0812">Transmembrane</keyword>
<proteinExistence type="predicted"/>
<keyword evidence="3" id="KW-1185">Reference proteome</keyword>
<keyword evidence="1" id="KW-0472">Membrane</keyword>
<accession>A0A7X0HT34</accession>
<evidence type="ECO:0000313" key="3">
    <source>
        <dbReference type="Proteomes" id="UP000531594"/>
    </source>
</evidence>